<keyword evidence="2" id="KW-1185">Reference proteome</keyword>
<sequence>MDRVAEIAVSVPLRSKLEGDKPASTSLDPPRVLLHRRITLYPPLPSNRPVSSFTFDSPRVLIQLLSSINPPPFLCPLHREETNKVPANQAD</sequence>
<evidence type="ECO:0000313" key="1">
    <source>
        <dbReference type="EMBL" id="TQD70607.1"/>
    </source>
</evidence>
<dbReference type="Proteomes" id="UP000315295">
    <property type="component" value="Unassembled WGS sequence"/>
</dbReference>
<organism evidence="1 2">
    <name type="scientific">Malus baccata</name>
    <name type="common">Siberian crab apple</name>
    <name type="synonym">Pyrus baccata</name>
    <dbReference type="NCBI Taxonomy" id="106549"/>
    <lineage>
        <taxon>Eukaryota</taxon>
        <taxon>Viridiplantae</taxon>
        <taxon>Streptophyta</taxon>
        <taxon>Embryophyta</taxon>
        <taxon>Tracheophyta</taxon>
        <taxon>Spermatophyta</taxon>
        <taxon>Magnoliopsida</taxon>
        <taxon>eudicotyledons</taxon>
        <taxon>Gunneridae</taxon>
        <taxon>Pentapetalae</taxon>
        <taxon>rosids</taxon>
        <taxon>fabids</taxon>
        <taxon>Rosales</taxon>
        <taxon>Rosaceae</taxon>
        <taxon>Amygdaloideae</taxon>
        <taxon>Maleae</taxon>
        <taxon>Malus</taxon>
    </lineage>
</organism>
<evidence type="ECO:0000313" key="2">
    <source>
        <dbReference type="Proteomes" id="UP000315295"/>
    </source>
</evidence>
<proteinExistence type="predicted"/>
<comment type="caution">
    <text evidence="1">The sequence shown here is derived from an EMBL/GenBank/DDBJ whole genome shotgun (WGS) entry which is preliminary data.</text>
</comment>
<gene>
    <name evidence="1" type="ORF">C1H46_043859</name>
</gene>
<dbReference type="AlphaFoldDB" id="A0A540K8Q0"/>
<reference evidence="1 2" key="1">
    <citation type="journal article" date="2019" name="G3 (Bethesda)">
        <title>Sequencing of a Wild Apple (Malus baccata) Genome Unravels the Differences Between Cultivated and Wild Apple Species Regarding Disease Resistance and Cold Tolerance.</title>
        <authorList>
            <person name="Chen X."/>
        </authorList>
    </citation>
    <scope>NUCLEOTIDE SEQUENCE [LARGE SCALE GENOMIC DNA]</scope>
    <source>
        <strain evidence="2">cv. Shandingzi</strain>
        <tissue evidence="1">Leaves</tissue>
    </source>
</reference>
<name>A0A540K8Q0_MALBA</name>
<dbReference type="EMBL" id="VIEB01001734">
    <property type="protein sequence ID" value="TQD70607.1"/>
    <property type="molecule type" value="Genomic_DNA"/>
</dbReference>
<accession>A0A540K8Q0</accession>
<protein>
    <submittedName>
        <fullName evidence="1">Uncharacterized protein</fullName>
    </submittedName>
</protein>